<gene>
    <name evidence="1" type="ORF">PsorP6_016118</name>
</gene>
<accession>A0ACC0VLA2</accession>
<proteinExistence type="predicted"/>
<evidence type="ECO:0000313" key="1">
    <source>
        <dbReference type="EMBL" id="KAI9906709.1"/>
    </source>
</evidence>
<reference evidence="1 2" key="1">
    <citation type="journal article" date="2022" name="bioRxiv">
        <title>The genome of the oomycete Peronosclerospora sorghi, a cosmopolitan pathogen of maize and sorghum, is inflated with dispersed pseudogenes.</title>
        <authorList>
            <person name="Fletcher K."/>
            <person name="Martin F."/>
            <person name="Isakeit T."/>
            <person name="Cavanaugh K."/>
            <person name="Magill C."/>
            <person name="Michelmore R."/>
        </authorList>
    </citation>
    <scope>NUCLEOTIDE SEQUENCE [LARGE SCALE GENOMIC DNA]</scope>
    <source>
        <strain evidence="1">P6</strain>
    </source>
</reference>
<sequence>MTQQQPSQRSRVSSPLSPPGSHRRKSVRTRACQMARRTDRSPPAPLPWTPGRDATAGCRFKEEEEEKRVDNSPMRALFRSLCLEPGGGRTRSERMETPQAQVREVLVEGVLTELVHARAWRSTPSYFVVEASVDRSGHVRFCVRQFQYVAESTKRGRLMARIALSPRDVVTDRRHTHSQATHKYVLELHLAAYKAQRIERNAKARRGNGRADVIRLAAENERAHIKWVQILESCTKKLIAQRDEQARVARGTEPAKILPLPGQDESRSRDHLAMHREERGCDVSDTSSECSNQEHSDDDYPAEEIRAAKQHRPQEEENQAEVKHARRPTDRGALSSAMEERRVPTVGDDSSCTHEYQTTPGVQDARTTAHGNACMNHEDNQRDHDSVKDWRTGDGGMKSAVPAYKSAVSGRWMSPSAESREEDAHTRIESPERQSARETFGATSTSSKLDAVPRQQTHTFLSNGQVFTLDTRYELIKPIGNGAYGAVVAVKDALKNGDHVAVKKIANIFEDLVDAKRILREIRLLGHFRHKNITHLLDLSPPQSRQQFHDMYIITELMETDLHQQQDIAFVTNANARRFLTALAIAKPTPWRDVFAGTEAEHVSLEALDLLTNMLVFNPAKRISVDAALQHPYLAPFWDEHDLVVARPFDSSFDVPDHELSQEGLIDLFCEDIERFHPCVPTCIVPMPVSSVATRLFRRRMMASAS</sequence>
<organism evidence="1 2">
    <name type="scientific">Peronosclerospora sorghi</name>
    <dbReference type="NCBI Taxonomy" id="230839"/>
    <lineage>
        <taxon>Eukaryota</taxon>
        <taxon>Sar</taxon>
        <taxon>Stramenopiles</taxon>
        <taxon>Oomycota</taxon>
        <taxon>Peronosporomycetes</taxon>
        <taxon>Peronosporales</taxon>
        <taxon>Peronosporaceae</taxon>
        <taxon>Peronosclerospora</taxon>
    </lineage>
</organism>
<dbReference type="Proteomes" id="UP001163321">
    <property type="component" value="Chromosome 8"/>
</dbReference>
<dbReference type="EMBL" id="CM047587">
    <property type="protein sequence ID" value="KAI9906709.1"/>
    <property type="molecule type" value="Genomic_DNA"/>
</dbReference>
<evidence type="ECO:0000313" key="2">
    <source>
        <dbReference type="Proteomes" id="UP001163321"/>
    </source>
</evidence>
<keyword evidence="2" id="KW-1185">Reference proteome</keyword>
<protein>
    <submittedName>
        <fullName evidence="1">Uncharacterized protein</fullName>
    </submittedName>
</protein>
<name>A0ACC0VLA2_9STRA</name>
<comment type="caution">
    <text evidence="1">The sequence shown here is derived from an EMBL/GenBank/DDBJ whole genome shotgun (WGS) entry which is preliminary data.</text>
</comment>